<dbReference type="EMBL" id="JAWWNJ010000001">
    <property type="protein sequence ID" value="KAK7063529.1"/>
    <property type="molecule type" value="Genomic_DNA"/>
</dbReference>
<sequence>MVLETSSSVPLNISIVGAGIGGLAAAIALRRNGHHVKIFEASETKTEVGAGLGVQPNAWNILEQFGCVRENLKPSNWDGTVVFDAKNGVGITRPFLVSQGDETKNSVFCHRSDLHEELRRLAVDESETRFPPIKFHLDTKVVACNPDLGTVTLASGESIPADVVIGADGIHSVIRTSVIGHVVKAPATGWTCFRCLFDASNLDGSEGLEWLTEGLTGARSVILREQDLRMFFIYPCRKGTLINFVGIHPDPDQEAAGWTATATIDDVRTKFSSFNSKFLRLLDLPLYTPILRWQLRALPILPTWIHGRTALLGDAAHATLPMLGQGAAMAIEEAAVLACLLPLGTTREDIPARLEAYQTLRKERGDFVGTESVKQAAVPAKRGEYLRSREMQATMIGYDALKVGQEYYNANF</sequence>
<evidence type="ECO:0000313" key="8">
    <source>
        <dbReference type="EMBL" id="KAK7063529.1"/>
    </source>
</evidence>
<keyword evidence="3" id="KW-0274">FAD</keyword>
<feature type="domain" description="FAD-binding" evidence="7">
    <location>
        <begin position="13"/>
        <end position="365"/>
    </location>
</feature>
<protein>
    <submittedName>
        <fullName evidence="8">FAD/NAD(P)-binding domain-containing protein</fullName>
    </submittedName>
</protein>
<dbReference type="SUPFAM" id="SSF51905">
    <property type="entry name" value="FAD/NAD(P)-binding domain"/>
    <property type="match status" value="1"/>
</dbReference>
<feature type="transmembrane region" description="Helical" evidence="6">
    <location>
        <begin position="12"/>
        <end position="29"/>
    </location>
</feature>
<dbReference type="InterPro" id="IPR002938">
    <property type="entry name" value="FAD-bd"/>
</dbReference>
<dbReference type="Gene3D" id="3.50.50.60">
    <property type="entry name" value="FAD/NAD(P)-binding domain"/>
    <property type="match status" value="1"/>
</dbReference>
<dbReference type="SUPFAM" id="SSF54373">
    <property type="entry name" value="FAD-linked reductases, C-terminal domain"/>
    <property type="match status" value="1"/>
</dbReference>
<keyword evidence="6" id="KW-1133">Transmembrane helix</keyword>
<keyword evidence="9" id="KW-1185">Reference proteome</keyword>
<dbReference type="InterPro" id="IPR050493">
    <property type="entry name" value="FAD-dep_Monooxygenase_BioMet"/>
</dbReference>
<evidence type="ECO:0000256" key="6">
    <source>
        <dbReference type="SAM" id="Phobius"/>
    </source>
</evidence>
<keyword evidence="4" id="KW-0560">Oxidoreductase</keyword>
<organism evidence="8 9">
    <name type="scientific">Favolaschia claudopus</name>
    <dbReference type="NCBI Taxonomy" id="2862362"/>
    <lineage>
        <taxon>Eukaryota</taxon>
        <taxon>Fungi</taxon>
        <taxon>Dikarya</taxon>
        <taxon>Basidiomycota</taxon>
        <taxon>Agaricomycotina</taxon>
        <taxon>Agaricomycetes</taxon>
        <taxon>Agaricomycetidae</taxon>
        <taxon>Agaricales</taxon>
        <taxon>Marasmiineae</taxon>
        <taxon>Mycenaceae</taxon>
        <taxon>Favolaschia</taxon>
    </lineage>
</organism>
<evidence type="ECO:0000313" key="9">
    <source>
        <dbReference type="Proteomes" id="UP001362999"/>
    </source>
</evidence>
<evidence type="ECO:0000256" key="1">
    <source>
        <dbReference type="ARBA" id="ARBA00007992"/>
    </source>
</evidence>
<name>A0AAW0ED02_9AGAR</name>
<evidence type="ECO:0000256" key="4">
    <source>
        <dbReference type="ARBA" id="ARBA00023002"/>
    </source>
</evidence>
<reference evidence="8 9" key="1">
    <citation type="journal article" date="2024" name="J Genomics">
        <title>Draft genome sequencing and assembly of Favolaschia claudopus CIRM-BRFM 2984 isolated from oak limbs.</title>
        <authorList>
            <person name="Navarro D."/>
            <person name="Drula E."/>
            <person name="Chaduli D."/>
            <person name="Cazenave R."/>
            <person name="Ahrendt S."/>
            <person name="Wang J."/>
            <person name="Lipzen A."/>
            <person name="Daum C."/>
            <person name="Barry K."/>
            <person name="Grigoriev I.V."/>
            <person name="Favel A."/>
            <person name="Rosso M.N."/>
            <person name="Martin F."/>
        </authorList>
    </citation>
    <scope>NUCLEOTIDE SEQUENCE [LARGE SCALE GENOMIC DNA]</scope>
    <source>
        <strain evidence="8 9">CIRM-BRFM 2984</strain>
    </source>
</reference>
<comment type="caution">
    <text evidence="8">The sequence shown here is derived from an EMBL/GenBank/DDBJ whole genome shotgun (WGS) entry which is preliminary data.</text>
</comment>
<dbReference type="InterPro" id="IPR036188">
    <property type="entry name" value="FAD/NAD-bd_sf"/>
</dbReference>
<evidence type="ECO:0000256" key="2">
    <source>
        <dbReference type="ARBA" id="ARBA00022630"/>
    </source>
</evidence>
<keyword evidence="2" id="KW-0285">Flavoprotein</keyword>
<dbReference type="PRINTS" id="PR00420">
    <property type="entry name" value="RNGMNOXGNASE"/>
</dbReference>
<gene>
    <name evidence="8" type="ORF">R3P38DRAFT_2818908</name>
</gene>
<comment type="similarity">
    <text evidence="1">Belongs to the paxM FAD-dependent monooxygenase family.</text>
</comment>
<keyword evidence="5" id="KW-0503">Monooxygenase</keyword>
<evidence type="ECO:0000259" key="7">
    <source>
        <dbReference type="Pfam" id="PF01494"/>
    </source>
</evidence>
<dbReference type="GO" id="GO:0071949">
    <property type="term" value="F:FAD binding"/>
    <property type="evidence" value="ECO:0007669"/>
    <property type="project" value="InterPro"/>
</dbReference>
<accession>A0AAW0ED02</accession>
<dbReference type="Proteomes" id="UP001362999">
    <property type="component" value="Unassembled WGS sequence"/>
</dbReference>
<evidence type="ECO:0000256" key="3">
    <source>
        <dbReference type="ARBA" id="ARBA00022827"/>
    </source>
</evidence>
<dbReference type="PANTHER" id="PTHR13789">
    <property type="entry name" value="MONOOXYGENASE"/>
    <property type="match status" value="1"/>
</dbReference>
<keyword evidence="6" id="KW-0812">Transmembrane</keyword>
<evidence type="ECO:0000256" key="5">
    <source>
        <dbReference type="ARBA" id="ARBA00023033"/>
    </source>
</evidence>
<dbReference type="Pfam" id="PF01494">
    <property type="entry name" value="FAD_binding_3"/>
    <property type="match status" value="1"/>
</dbReference>
<keyword evidence="6" id="KW-0472">Membrane</keyword>
<dbReference type="PANTHER" id="PTHR13789:SF309">
    <property type="entry name" value="PUTATIVE (AFU_ORTHOLOGUE AFUA_6G14510)-RELATED"/>
    <property type="match status" value="1"/>
</dbReference>
<proteinExistence type="inferred from homology"/>
<dbReference type="AlphaFoldDB" id="A0AAW0ED02"/>
<dbReference type="GO" id="GO:0004497">
    <property type="term" value="F:monooxygenase activity"/>
    <property type="evidence" value="ECO:0007669"/>
    <property type="project" value="UniProtKB-KW"/>
</dbReference>